<dbReference type="GO" id="GO:0005634">
    <property type="term" value="C:nucleus"/>
    <property type="evidence" value="ECO:0007669"/>
    <property type="project" value="TreeGrafter"/>
</dbReference>
<dbReference type="Pfam" id="PF05918">
    <property type="entry name" value="API5"/>
    <property type="match status" value="1"/>
</dbReference>
<dbReference type="InterPro" id="IPR016024">
    <property type="entry name" value="ARM-type_fold"/>
</dbReference>
<dbReference type="EMBL" id="OW240923">
    <property type="protein sequence ID" value="CAH2325770.1"/>
    <property type="molecule type" value="Genomic_DNA"/>
</dbReference>
<dbReference type="GO" id="GO:0003723">
    <property type="term" value="F:RNA binding"/>
    <property type="evidence" value="ECO:0007669"/>
    <property type="project" value="TreeGrafter"/>
</dbReference>
<dbReference type="Proteomes" id="UP001295444">
    <property type="component" value="Chromosome 12"/>
</dbReference>
<proteinExistence type="inferred from homology"/>
<sequence length="444" mass="51410">MASMTELYRNYWILADAKEEDLPKHKLSYKAILDGACGGQKERKIAARLIPKFFKFFPDLSADAFYLHLDLCDDRHISVRHQAIRGLLHFATNENLHNLADVLVQLLKTGDVAEFDLANNALLHILKIDAKGTLKEIIHHICKGKKIVRKRAIKFLSFKLPEEVMTKEAEELILFNYEKILNVVSGEELYLFVKFLSSLHIMQNDKGNQLLVDLMFKEADLHETINYDSLDSAYHLIKCAQQVVPLFSENVHSNKFVTHFCEKIIPILGYLYSLKDGNDVQLEVLKLLAEMSRFYGVNEKVEYCMLTVFDTLLNYLPPPPEDTDGNEDIQLHFSRVECLLFVLQQLGKKLPDFLIMRVHGDKLAGFKIRLQYFAENLQEFIQPLRLALEENSEEFIKPEEWEIRREVLRMSNIETLIKDLTSFPPSYKSQVTLSWTPEIESEIG</sequence>
<keyword evidence="4" id="KW-1185">Reference proteome</keyword>
<evidence type="ECO:0000256" key="2">
    <source>
        <dbReference type="ARBA" id="ARBA00022703"/>
    </source>
</evidence>
<evidence type="ECO:0000256" key="1">
    <source>
        <dbReference type="ARBA" id="ARBA00009515"/>
    </source>
</evidence>
<evidence type="ECO:0000313" key="4">
    <source>
        <dbReference type="Proteomes" id="UP001295444"/>
    </source>
</evidence>
<protein>
    <submittedName>
        <fullName evidence="3">Apoptosis inhibitor 5 isoform X2</fullName>
    </submittedName>
</protein>
<name>A0AAD1WTN4_PELCU</name>
<gene>
    <name evidence="3" type="ORF">PECUL_23A013061</name>
</gene>
<accession>A0AAD1WTN4</accession>
<dbReference type="AlphaFoldDB" id="A0AAD1WTN4"/>
<evidence type="ECO:0000313" key="3">
    <source>
        <dbReference type="EMBL" id="CAH2325770.1"/>
    </source>
</evidence>
<dbReference type="GO" id="GO:0043066">
    <property type="term" value="P:negative regulation of apoptotic process"/>
    <property type="evidence" value="ECO:0007669"/>
    <property type="project" value="TreeGrafter"/>
</dbReference>
<dbReference type="GO" id="GO:0006915">
    <property type="term" value="P:apoptotic process"/>
    <property type="evidence" value="ECO:0007669"/>
    <property type="project" value="UniProtKB-KW"/>
</dbReference>
<comment type="similarity">
    <text evidence="1">Belongs to the API5 family.</text>
</comment>
<reference evidence="3" key="1">
    <citation type="submission" date="2022-03" db="EMBL/GenBank/DDBJ databases">
        <authorList>
            <person name="Alioto T."/>
            <person name="Alioto T."/>
            <person name="Gomez Garrido J."/>
        </authorList>
    </citation>
    <scope>NUCLEOTIDE SEQUENCE</scope>
</reference>
<dbReference type="PANTHER" id="PTHR12758:SF19">
    <property type="entry name" value="APOPTOSIS INHIBITOR 5"/>
    <property type="match status" value="1"/>
</dbReference>
<organism evidence="3 4">
    <name type="scientific">Pelobates cultripes</name>
    <name type="common">Western spadefoot toad</name>
    <dbReference type="NCBI Taxonomy" id="61616"/>
    <lineage>
        <taxon>Eukaryota</taxon>
        <taxon>Metazoa</taxon>
        <taxon>Chordata</taxon>
        <taxon>Craniata</taxon>
        <taxon>Vertebrata</taxon>
        <taxon>Euteleostomi</taxon>
        <taxon>Amphibia</taxon>
        <taxon>Batrachia</taxon>
        <taxon>Anura</taxon>
        <taxon>Pelobatoidea</taxon>
        <taxon>Pelobatidae</taxon>
        <taxon>Pelobates</taxon>
    </lineage>
</organism>
<keyword evidence="2" id="KW-0053">Apoptosis</keyword>
<dbReference type="SUPFAM" id="SSF48371">
    <property type="entry name" value="ARM repeat"/>
    <property type="match status" value="1"/>
</dbReference>
<dbReference type="InterPro" id="IPR008383">
    <property type="entry name" value="API5"/>
</dbReference>
<dbReference type="PANTHER" id="PTHR12758">
    <property type="entry name" value="APOPTOSIS INHIBITOR 5-RELATED"/>
    <property type="match status" value="1"/>
</dbReference>